<feature type="signal peptide" evidence="1">
    <location>
        <begin position="1"/>
        <end position="19"/>
    </location>
</feature>
<sequence length="545" mass="63659">MYRMGYLFLLASCFTSTFGKPRLDRVADRFNGQTLSGLNEGGTSYHDNPKFPQASILFDPTIKQLDDRITQLSQHIVNSHAQSDPNSVITRKMFLSYETLKSSFETMNERKQDLKIYTQITSHPFDFEGLWDKLTKGFKTIQILMQIRLSPLVDVKTGLNEVVGMKNLEKEVAKHLQTVSTFESTARFVFPMHNQLTNFLTDDLNEVFRCVVFRSEGKPPASNMDEVNSLPDWVESKLVFEKCVFQFIDFMYRYQLSSRDDLLKFSSSDKNIVIAENHLKDSYERAKYSAHPHEKWILIPKLEFIMNDWKTKHIQNFLTMLSTDQKDRFLYSLLSWHMDNVLAVASRSSQEAALIAEAKKSKLFKSCRQQSGIRLIKSRSDGNFRYLKKVSSIINQMISVFEASPNEGKEHEYLTIYYLLHFATRHSSTAESELVKQKLHEKPSFQEKFRLMEVGQKLDAACKKFFDFSNYLGILDHSEKYIQEEVSTESVEAVLHQVEQLSEDFRKQKEETSKDSVVQHWVNTNYWMHHYAELESGNYLQYHHR</sequence>
<evidence type="ECO:0000313" key="2">
    <source>
        <dbReference type="EMBL" id="MBW0491605.1"/>
    </source>
</evidence>
<dbReference type="AlphaFoldDB" id="A0A9Q3H726"/>
<proteinExistence type="predicted"/>
<evidence type="ECO:0000313" key="3">
    <source>
        <dbReference type="Proteomes" id="UP000765509"/>
    </source>
</evidence>
<evidence type="ECO:0000256" key="1">
    <source>
        <dbReference type="SAM" id="SignalP"/>
    </source>
</evidence>
<dbReference type="Proteomes" id="UP000765509">
    <property type="component" value="Unassembled WGS sequence"/>
</dbReference>
<dbReference type="EMBL" id="AVOT02011164">
    <property type="protein sequence ID" value="MBW0491605.1"/>
    <property type="molecule type" value="Genomic_DNA"/>
</dbReference>
<gene>
    <name evidence="2" type="ORF">O181_031320</name>
</gene>
<organism evidence="2 3">
    <name type="scientific">Austropuccinia psidii MF-1</name>
    <dbReference type="NCBI Taxonomy" id="1389203"/>
    <lineage>
        <taxon>Eukaryota</taxon>
        <taxon>Fungi</taxon>
        <taxon>Dikarya</taxon>
        <taxon>Basidiomycota</taxon>
        <taxon>Pucciniomycotina</taxon>
        <taxon>Pucciniomycetes</taxon>
        <taxon>Pucciniales</taxon>
        <taxon>Sphaerophragmiaceae</taxon>
        <taxon>Austropuccinia</taxon>
    </lineage>
</organism>
<name>A0A9Q3H726_9BASI</name>
<protein>
    <submittedName>
        <fullName evidence="2">Uncharacterized protein</fullName>
    </submittedName>
</protein>
<keyword evidence="3" id="KW-1185">Reference proteome</keyword>
<keyword evidence="1" id="KW-0732">Signal</keyword>
<accession>A0A9Q3H726</accession>
<reference evidence="2" key="1">
    <citation type="submission" date="2021-03" db="EMBL/GenBank/DDBJ databases">
        <title>Draft genome sequence of rust myrtle Austropuccinia psidii MF-1, a brazilian biotype.</title>
        <authorList>
            <person name="Quecine M.C."/>
            <person name="Pachon D.M.R."/>
            <person name="Bonatelli M.L."/>
            <person name="Correr F.H."/>
            <person name="Franceschini L.M."/>
            <person name="Leite T.F."/>
            <person name="Margarido G.R.A."/>
            <person name="Almeida C.A."/>
            <person name="Ferrarezi J.A."/>
            <person name="Labate C.A."/>
        </authorList>
    </citation>
    <scope>NUCLEOTIDE SEQUENCE</scope>
    <source>
        <strain evidence="2">MF-1</strain>
    </source>
</reference>
<comment type="caution">
    <text evidence="2">The sequence shown here is derived from an EMBL/GenBank/DDBJ whole genome shotgun (WGS) entry which is preliminary data.</text>
</comment>
<feature type="chain" id="PRO_5040285649" evidence="1">
    <location>
        <begin position="20"/>
        <end position="545"/>
    </location>
</feature>